<dbReference type="SUPFAM" id="SSF55729">
    <property type="entry name" value="Acyl-CoA N-acyltransferases (Nat)"/>
    <property type="match status" value="1"/>
</dbReference>
<name>A0A5C6W8X9_9BACI</name>
<reference evidence="2 3" key="1">
    <citation type="journal article" date="2005" name="Int. J. Syst. Evol. Microbiol.">
        <title>Bacillus litoralis sp. nov., isolated from a tidal flat of the Yellow Sea in Korea.</title>
        <authorList>
            <person name="Yoon J.H."/>
            <person name="Oh T.K."/>
        </authorList>
    </citation>
    <scope>NUCLEOTIDE SEQUENCE [LARGE SCALE GENOMIC DNA]</scope>
    <source>
        <strain evidence="2 3">SW-211</strain>
    </source>
</reference>
<keyword evidence="2" id="KW-0808">Transferase</keyword>
<comment type="caution">
    <text evidence="2">The sequence shown here is derived from an EMBL/GenBank/DDBJ whole genome shotgun (WGS) entry which is preliminary data.</text>
</comment>
<feature type="domain" description="N-acetyltransferase" evidence="1">
    <location>
        <begin position="1"/>
        <end position="138"/>
    </location>
</feature>
<dbReference type="Proteomes" id="UP000321363">
    <property type="component" value="Unassembled WGS sequence"/>
</dbReference>
<organism evidence="2 3">
    <name type="scientific">Metabacillus litoralis</name>
    <dbReference type="NCBI Taxonomy" id="152268"/>
    <lineage>
        <taxon>Bacteria</taxon>
        <taxon>Bacillati</taxon>
        <taxon>Bacillota</taxon>
        <taxon>Bacilli</taxon>
        <taxon>Bacillales</taxon>
        <taxon>Bacillaceae</taxon>
        <taxon>Metabacillus</taxon>
    </lineage>
</organism>
<evidence type="ECO:0000313" key="2">
    <source>
        <dbReference type="EMBL" id="TXC92900.1"/>
    </source>
</evidence>
<dbReference type="InterPro" id="IPR016181">
    <property type="entry name" value="Acyl_CoA_acyltransferase"/>
</dbReference>
<accession>A0A5C6W8X9</accession>
<dbReference type="Gene3D" id="3.40.630.30">
    <property type="match status" value="1"/>
</dbReference>
<dbReference type="GO" id="GO:0016747">
    <property type="term" value="F:acyltransferase activity, transferring groups other than amino-acyl groups"/>
    <property type="evidence" value="ECO:0007669"/>
    <property type="project" value="InterPro"/>
</dbReference>
<protein>
    <submittedName>
        <fullName evidence="2">GNAT family N-acetyltransferase</fullName>
    </submittedName>
</protein>
<evidence type="ECO:0000259" key="1">
    <source>
        <dbReference type="PROSITE" id="PS51186"/>
    </source>
</evidence>
<dbReference type="PROSITE" id="PS51186">
    <property type="entry name" value="GNAT"/>
    <property type="match status" value="1"/>
</dbReference>
<dbReference type="EMBL" id="VOQF01000001">
    <property type="protein sequence ID" value="TXC92900.1"/>
    <property type="molecule type" value="Genomic_DNA"/>
</dbReference>
<proteinExistence type="predicted"/>
<dbReference type="Pfam" id="PF00583">
    <property type="entry name" value="Acetyltransf_1"/>
    <property type="match status" value="1"/>
</dbReference>
<evidence type="ECO:0000313" key="3">
    <source>
        <dbReference type="Proteomes" id="UP000321363"/>
    </source>
</evidence>
<keyword evidence="3" id="KW-1185">Reference proteome</keyword>
<dbReference type="RefSeq" id="WP_146945762.1">
    <property type="nucleotide sequence ID" value="NZ_VOQF01000001.1"/>
</dbReference>
<dbReference type="AlphaFoldDB" id="A0A5C6W8X9"/>
<dbReference type="OrthoDB" id="2594246at2"/>
<sequence>MMKAFLEYKNEDTPSSALEETVQSISQSLENGEKALIALEDNIPVGMIRFQLNHEGLYFYRLSVIPEKQGKGIAKNILQHLEEYAKQVDVTTILCKVRMNLQRNIQLYSSVGYTLYDEEIVHKPNGASIKVVSMKKEI</sequence>
<gene>
    <name evidence="2" type="ORF">FS935_01525</name>
</gene>
<dbReference type="InterPro" id="IPR000182">
    <property type="entry name" value="GNAT_dom"/>
</dbReference>
<dbReference type="CDD" id="cd04301">
    <property type="entry name" value="NAT_SF"/>
    <property type="match status" value="1"/>
</dbReference>